<dbReference type="InterPro" id="IPR050583">
    <property type="entry name" value="Mycobacterial_A85_antigen"/>
</dbReference>
<organism evidence="3 4">
    <name type="scientific">Spirosoma arboris</name>
    <dbReference type="NCBI Taxonomy" id="2682092"/>
    <lineage>
        <taxon>Bacteria</taxon>
        <taxon>Pseudomonadati</taxon>
        <taxon>Bacteroidota</taxon>
        <taxon>Cytophagia</taxon>
        <taxon>Cytophagales</taxon>
        <taxon>Cytophagaceae</taxon>
        <taxon>Spirosoma</taxon>
    </lineage>
</organism>
<accession>A0A7K1S7Y7</accession>
<keyword evidence="1" id="KW-0732">Signal</keyword>
<dbReference type="Gene3D" id="2.120.10.30">
    <property type="entry name" value="TolB, C-terminal domain"/>
    <property type="match status" value="1"/>
</dbReference>
<dbReference type="Gene3D" id="3.40.50.1820">
    <property type="entry name" value="alpha/beta hydrolase"/>
    <property type="match status" value="1"/>
</dbReference>
<evidence type="ECO:0000313" key="3">
    <source>
        <dbReference type="EMBL" id="MVM29952.1"/>
    </source>
</evidence>
<evidence type="ECO:0000256" key="1">
    <source>
        <dbReference type="SAM" id="SignalP"/>
    </source>
</evidence>
<dbReference type="EMBL" id="WPIN01000003">
    <property type="protein sequence ID" value="MVM29952.1"/>
    <property type="molecule type" value="Genomic_DNA"/>
</dbReference>
<dbReference type="InterPro" id="IPR013658">
    <property type="entry name" value="SGL"/>
</dbReference>
<dbReference type="Pfam" id="PF08450">
    <property type="entry name" value="SGL"/>
    <property type="match status" value="1"/>
</dbReference>
<dbReference type="InterPro" id="IPR011042">
    <property type="entry name" value="6-blade_b-propeller_TolB-like"/>
</dbReference>
<dbReference type="Pfam" id="PF00756">
    <property type="entry name" value="Esterase"/>
    <property type="match status" value="1"/>
</dbReference>
<feature type="chain" id="PRO_5029884201" evidence="1">
    <location>
        <begin position="20"/>
        <end position="584"/>
    </location>
</feature>
<dbReference type="PANTHER" id="PTHR48098">
    <property type="entry name" value="ENTEROCHELIN ESTERASE-RELATED"/>
    <property type="match status" value="1"/>
</dbReference>
<dbReference type="AlphaFoldDB" id="A0A7K1S7Y7"/>
<evidence type="ECO:0000313" key="4">
    <source>
        <dbReference type="Proteomes" id="UP000436006"/>
    </source>
</evidence>
<feature type="domain" description="SMP-30/Gluconolactonase/LRE-like region" evidence="2">
    <location>
        <begin position="323"/>
        <end position="555"/>
    </location>
</feature>
<dbReference type="InterPro" id="IPR000801">
    <property type="entry name" value="Esterase-like"/>
</dbReference>
<dbReference type="Proteomes" id="UP000436006">
    <property type="component" value="Unassembled WGS sequence"/>
</dbReference>
<reference evidence="3 4" key="1">
    <citation type="submission" date="2019-12" db="EMBL/GenBank/DDBJ databases">
        <title>Spirosoma sp. HMF4905 genome sequencing and assembly.</title>
        <authorList>
            <person name="Kang H."/>
            <person name="Cha I."/>
            <person name="Kim H."/>
            <person name="Joh K."/>
        </authorList>
    </citation>
    <scope>NUCLEOTIDE SEQUENCE [LARGE SCALE GENOMIC DNA]</scope>
    <source>
        <strain evidence="3 4">HMF4905</strain>
    </source>
</reference>
<keyword evidence="4" id="KW-1185">Reference proteome</keyword>
<dbReference type="InterPro" id="IPR029058">
    <property type="entry name" value="AB_hydrolase_fold"/>
</dbReference>
<dbReference type="RefSeq" id="WP_157584215.1">
    <property type="nucleotide sequence ID" value="NZ_WPIN01000003.1"/>
</dbReference>
<dbReference type="SUPFAM" id="SSF53474">
    <property type="entry name" value="alpha/beta-Hydrolases"/>
    <property type="match status" value="1"/>
</dbReference>
<sequence length="584" mass="64626">MKALSLLCLFTFLSLRVYSQPTESYPVHPDAQVKEGVPKGEVLKFTFDNSKIFPGTWREYWVYIPAQYQPSQPACVYVNQDGIQWQAPTVFDNLIHKKEMPVTIGIFVMHGRVKAANPDAALDRFNRSFEYDGLGDNYARFLLEELFPDIETKKATDGRAIHLSKNGNDHAIGGSSSGAVCAFTAAWERPDAFSRVFSTIGTYVGLRGADNYHTLIRKFEPKPLRIFLQDGTNDLNIYAGDWWMANQTMERSLIFAGYEVQHTWGEGAHNGKHGTAIFADAMRYLWKDWPQPIKTGMSKNQMFTDVLLPNEGWQLVGENYSTSEGPAANAKGEVFFTDGPTKKNWKVGLDGKASLLPEKSGNFHGQAFSPDGRMYATTIATPKLMAYSPDGKLTAIAQGFTGNDLVVANNGNCYVTSPSQGTNGLSNVWLIRPNGQKVTVDASLGLATGVTLSPDQTLLYVADNQSHWVYSFTIQPDGTLANKQKYYWIHTPDTADDAGIGGLKTDRDGRLYVTTRMGIQVCDQAGRVNLILPTPNGKVSNICFGSENFDILFATCGNKVYKRKLNVKGANAWEKPNKPTAPRL</sequence>
<name>A0A7K1S7Y7_9BACT</name>
<gene>
    <name evidence="3" type="ORF">GO755_07910</name>
</gene>
<dbReference type="PANTHER" id="PTHR48098:SF3">
    <property type="entry name" value="IRON(III) ENTEROBACTIN ESTERASE"/>
    <property type="match status" value="1"/>
</dbReference>
<proteinExistence type="predicted"/>
<feature type="signal peptide" evidence="1">
    <location>
        <begin position="1"/>
        <end position="19"/>
    </location>
</feature>
<evidence type="ECO:0000259" key="2">
    <source>
        <dbReference type="Pfam" id="PF08450"/>
    </source>
</evidence>
<protein>
    <submittedName>
        <fullName evidence="3">Gluconolactonase</fullName>
    </submittedName>
</protein>
<comment type="caution">
    <text evidence="3">The sequence shown here is derived from an EMBL/GenBank/DDBJ whole genome shotgun (WGS) entry which is preliminary data.</text>
</comment>
<dbReference type="SUPFAM" id="SSF63829">
    <property type="entry name" value="Calcium-dependent phosphotriesterase"/>
    <property type="match status" value="1"/>
</dbReference>